<dbReference type="Pfam" id="PF10532">
    <property type="entry name" value="Plant_all_beta"/>
    <property type="match status" value="1"/>
</dbReference>
<protein>
    <submittedName>
        <fullName evidence="3">(thale cress) hypothetical protein</fullName>
    </submittedName>
</protein>
<dbReference type="InterPro" id="IPR018290">
    <property type="entry name" value="MULE_transposase_N"/>
</dbReference>
<feature type="domain" description="MULE transposase N-terminal all-beta" evidence="2">
    <location>
        <begin position="242"/>
        <end position="355"/>
    </location>
</feature>
<sequence length="423" mass="47782">MGDPDEPSEPLLNHEINGVNQHIKMLRSKKTRIMIPSPRNGEYRSFFNLSSPLLLNLQLTQVLTIRKKRRLRKKGIMIPSTGDYRSFFILLSQTTPDYIKVVITLLADELTQVVLLVPTSFSAMEPYLTSLYLLLTVIVGLTDCITSSAILLPSFGPHAIMALLFTSYFYPYVAVGCTFLCWFNFVFSIIIPETMKNKHTFIQFDNGYYSEEHEWISNNSLSGVLLRTSKVTYSMLVEKICKKIGIDETSRKVKLSYILCTSQRETFIVDDDDFLGYLTVVNAKGIRTALNVEVVNKESERVEEISRVERRSSVGVNYEELNAFDVENGGVVTIFRGEAAGGNCVNDEPIIEEANSVEVAIENADSRVFEEAMENVVIEDREHVDSRMDVAEDNGVDGRIEYYELPCPGININAWLQPEESAS</sequence>
<feature type="transmembrane region" description="Helical" evidence="1">
    <location>
        <begin position="168"/>
        <end position="191"/>
    </location>
</feature>
<proteinExistence type="predicted"/>
<gene>
    <name evidence="3" type="ORF">AT9943_LOCUS6647</name>
</gene>
<keyword evidence="1" id="KW-0472">Membrane</keyword>
<evidence type="ECO:0000259" key="2">
    <source>
        <dbReference type="Pfam" id="PF10532"/>
    </source>
</evidence>
<feature type="transmembrane region" description="Helical" evidence="1">
    <location>
        <begin position="46"/>
        <end position="65"/>
    </location>
</feature>
<keyword evidence="1" id="KW-1133">Transmembrane helix</keyword>
<dbReference type="Proteomes" id="UP000516314">
    <property type="component" value="Chromosome 2"/>
</dbReference>
<dbReference type="EMBL" id="LR881467">
    <property type="protein sequence ID" value="CAD5318412.1"/>
    <property type="molecule type" value="Genomic_DNA"/>
</dbReference>
<organism evidence="3 4">
    <name type="scientific">Arabidopsis thaliana</name>
    <name type="common">Mouse-ear cress</name>
    <dbReference type="NCBI Taxonomy" id="3702"/>
    <lineage>
        <taxon>Eukaryota</taxon>
        <taxon>Viridiplantae</taxon>
        <taxon>Streptophyta</taxon>
        <taxon>Embryophyta</taxon>
        <taxon>Tracheophyta</taxon>
        <taxon>Spermatophyta</taxon>
        <taxon>Magnoliopsida</taxon>
        <taxon>eudicotyledons</taxon>
        <taxon>Gunneridae</taxon>
        <taxon>Pentapetalae</taxon>
        <taxon>rosids</taxon>
        <taxon>malvids</taxon>
        <taxon>Brassicales</taxon>
        <taxon>Brassicaceae</taxon>
        <taxon>Camelineae</taxon>
        <taxon>Arabidopsis</taxon>
    </lineage>
</organism>
<keyword evidence="1" id="KW-0812">Transmembrane</keyword>
<name>A0A7G2E872_ARATH</name>
<dbReference type="AlphaFoldDB" id="A0A7G2E872"/>
<evidence type="ECO:0000313" key="4">
    <source>
        <dbReference type="Proteomes" id="UP000516314"/>
    </source>
</evidence>
<evidence type="ECO:0000313" key="3">
    <source>
        <dbReference type="EMBL" id="CAD5318412.1"/>
    </source>
</evidence>
<reference evidence="3 4" key="1">
    <citation type="submission" date="2020-09" db="EMBL/GenBank/DDBJ databases">
        <authorList>
            <person name="Ashkenazy H."/>
        </authorList>
    </citation>
    <scope>NUCLEOTIDE SEQUENCE [LARGE SCALE GENOMIC DNA]</scope>
    <source>
        <strain evidence="4">cv. Cdm-0</strain>
    </source>
</reference>
<evidence type="ECO:0000256" key="1">
    <source>
        <dbReference type="SAM" id="Phobius"/>
    </source>
</evidence>
<accession>A0A7G2E872</accession>
<feature type="transmembrane region" description="Helical" evidence="1">
    <location>
        <begin position="131"/>
        <end position="156"/>
    </location>
</feature>